<evidence type="ECO:0000313" key="3">
    <source>
        <dbReference type="Proteomes" id="UP000265520"/>
    </source>
</evidence>
<dbReference type="Proteomes" id="UP000265520">
    <property type="component" value="Unassembled WGS sequence"/>
</dbReference>
<dbReference type="EMBL" id="LXQA011431802">
    <property type="protein sequence ID" value="MCI97069.1"/>
    <property type="molecule type" value="Genomic_DNA"/>
</dbReference>
<feature type="region of interest" description="Disordered" evidence="1">
    <location>
        <begin position="1"/>
        <end position="34"/>
    </location>
</feature>
<feature type="non-terminal residue" evidence="2">
    <location>
        <position position="34"/>
    </location>
</feature>
<dbReference type="AlphaFoldDB" id="A0A392WBA5"/>
<protein>
    <submittedName>
        <fullName evidence="2">Uncharacterized protein</fullName>
    </submittedName>
</protein>
<accession>A0A392WBA5</accession>
<name>A0A392WBA5_9FABA</name>
<evidence type="ECO:0000256" key="1">
    <source>
        <dbReference type="SAM" id="MobiDB-lite"/>
    </source>
</evidence>
<comment type="caution">
    <text evidence="2">The sequence shown here is derived from an EMBL/GenBank/DDBJ whole genome shotgun (WGS) entry which is preliminary data.</text>
</comment>
<sequence length="34" mass="3969">MHSHESFTESGQQQPDCQAKARQSLPRVWELNEN</sequence>
<keyword evidence="3" id="KW-1185">Reference proteome</keyword>
<evidence type="ECO:0000313" key="2">
    <source>
        <dbReference type="EMBL" id="MCI97069.1"/>
    </source>
</evidence>
<proteinExistence type="predicted"/>
<organism evidence="2 3">
    <name type="scientific">Trifolium medium</name>
    <dbReference type="NCBI Taxonomy" id="97028"/>
    <lineage>
        <taxon>Eukaryota</taxon>
        <taxon>Viridiplantae</taxon>
        <taxon>Streptophyta</taxon>
        <taxon>Embryophyta</taxon>
        <taxon>Tracheophyta</taxon>
        <taxon>Spermatophyta</taxon>
        <taxon>Magnoliopsida</taxon>
        <taxon>eudicotyledons</taxon>
        <taxon>Gunneridae</taxon>
        <taxon>Pentapetalae</taxon>
        <taxon>rosids</taxon>
        <taxon>fabids</taxon>
        <taxon>Fabales</taxon>
        <taxon>Fabaceae</taxon>
        <taxon>Papilionoideae</taxon>
        <taxon>50 kb inversion clade</taxon>
        <taxon>NPAAA clade</taxon>
        <taxon>Hologalegina</taxon>
        <taxon>IRL clade</taxon>
        <taxon>Trifolieae</taxon>
        <taxon>Trifolium</taxon>
    </lineage>
</organism>
<reference evidence="2 3" key="1">
    <citation type="journal article" date="2018" name="Front. Plant Sci.">
        <title>Red Clover (Trifolium pratense) and Zigzag Clover (T. medium) - A Picture of Genomic Similarities and Differences.</title>
        <authorList>
            <person name="Dluhosova J."/>
            <person name="Istvanek J."/>
            <person name="Nedelnik J."/>
            <person name="Repkova J."/>
        </authorList>
    </citation>
    <scope>NUCLEOTIDE SEQUENCE [LARGE SCALE GENOMIC DNA]</scope>
    <source>
        <strain evidence="3">cv. 10/8</strain>
        <tissue evidence="2">Leaf</tissue>
    </source>
</reference>